<dbReference type="KEGG" id="git:C6V83_02495"/>
<dbReference type="AlphaFoldDB" id="A0A2S0KCE0"/>
<dbReference type="RefSeq" id="WP_105941064.1">
    <property type="nucleotide sequence ID" value="NZ_CP027433.1"/>
</dbReference>
<keyword evidence="2" id="KW-1185">Reference proteome</keyword>
<name>A0A2S0KCE0_9ACTN</name>
<evidence type="ECO:0008006" key="3">
    <source>
        <dbReference type="Google" id="ProtNLM"/>
    </source>
</evidence>
<reference evidence="1 2" key="1">
    <citation type="submission" date="2018-03" db="EMBL/GenBank/DDBJ databases">
        <title>Characteristics and genome of n-alkane degrading marine bacteria Gordonia iterans isolated from crude oil contaminated in Tae-an, South Korea.</title>
        <authorList>
            <person name="Lee S.-S."/>
            <person name="Kim H."/>
        </authorList>
    </citation>
    <scope>NUCLEOTIDE SEQUENCE [LARGE SCALE GENOMIC DNA]</scope>
    <source>
        <strain evidence="1 2">Co17</strain>
    </source>
</reference>
<dbReference type="EMBL" id="CP027433">
    <property type="protein sequence ID" value="AVL99329.1"/>
    <property type="molecule type" value="Genomic_DNA"/>
</dbReference>
<sequence>MTSRESSNDVKTMLTWRGADADRLEQVRLNINGSRIRAHGRIISAATEDHEAYSVSYELVTTDSGVTRRLSVRLVKAGGESQLDISRDMDGRWMVQTADSIVHSDFGGADTVDLWHSPFLKSLVIRRFGLLGGQSSADVSVVELSLPDCSVDLMEKSYTFSEFGTAGGTATLTSARGTWDLALDEYGLVTEFPGVADRI</sequence>
<accession>A0A2S0KCE0</accession>
<dbReference type="InterPro" id="IPR009467">
    <property type="entry name" value="Glycolipid-bd_prot_put"/>
</dbReference>
<protein>
    <recommendedName>
        <fullName evidence="3">Glycolipid-binding family protein</fullName>
    </recommendedName>
</protein>
<dbReference type="OrthoDB" id="7347529at2"/>
<evidence type="ECO:0000313" key="2">
    <source>
        <dbReference type="Proteomes" id="UP000239814"/>
    </source>
</evidence>
<organism evidence="1 2">
    <name type="scientific">Gordonia iterans</name>
    <dbReference type="NCBI Taxonomy" id="1004901"/>
    <lineage>
        <taxon>Bacteria</taxon>
        <taxon>Bacillati</taxon>
        <taxon>Actinomycetota</taxon>
        <taxon>Actinomycetes</taxon>
        <taxon>Mycobacteriales</taxon>
        <taxon>Gordoniaceae</taxon>
        <taxon>Gordonia</taxon>
    </lineage>
</organism>
<dbReference type="Pfam" id="PF06475">
    <property type="entry name" value="Glycolipid_bind"/>
    <property type="match status" value="1"/>
</dbReference>
<evidence type="ECO:0000313" key="1">
    <source>
        <dbReference type="EMBL" id="AVL99329.1"/>
    </source>
</evidence>
<dbReference type="SUPFAM" id="SSF159275">
    <property type="entry name" value="PA1994-like"/>
    <property type="match status" value="1"/>
</dbReference>
<dbReference type="Proteomes" id="UP000239814">
    <property type="component" value="Chromosome"/>
</dbReference>
<proteinExistence type="predicted"/>
<gene>
    <name evidence="1" type="ORF">C6V83_02495</name>
</gene>